<evidence type="ECO:0000313" key="2">
    <source>
        <dbReference type="Proteomes" id="UP000249723"/>
    </source>
</evidence>
<name>A0A2X0L8K5_9BASI</name>
<dbReference type="AlphaFoldDB" id="A0A2X0L8K5"/>
<dbReference type="PANTHER" id="PTHR21024:SF0">
    <property type="entry name" value="ELECTRON TRANSFER FLAVOPROTEIN REGULATORY FACTOR 1"/>
    <property type="match status" value="1"/>
</dbReference>
<gene>
    <name evidence="1" type="ORF">BZ3500_MVSOF-1268-A1-R1_CHR11-2G03349</name>
</gene>
<evidence type="ECO:0000313" key="1">
    <source>
        <dbReference type="EMBL" id="SCZ95201.1"/>
    </source>
</evidence>
<dbReference type="GO" id="GO:0022904">
    <property type="term" value="P:respiratory electron transport chain"/>
    <property type="evidence" value="ECO:0007669"/>
    <property type="project" value="TreeGrafter"/>
</dbReference>
<proteinExistence type="predicted"/>
<sequence length="85" mass="10280">MSTLTLRQLKFQARSLYKELQYLAREYPDKNYPIQKKLHGCFSTFVGADKEKVELGIKRAEFIKKELEALYFLRKYRAMKKTYYN</sequence>
<dbReference type="InterPro" id="IPR052000">
    <property type="entry name" value="ETFRF1"/>
</dbReference>
<dbReference type="GO" id="GO:0090324">
    <property type="term" value="P:negative regulation of oxidative phosphorylation"/>
    <property type="evidence" value="ECO:0007669"/>
    <property type="project" value="InterPro"/>
</dbReference>
<protein>
    <submittedName>
        <fullName evidence="1">BZ3500_MvSof-1268-A1-R1_Chr11-2g03349 protein</fullName>
    </submittedName>
</protein>
<accession>A0A2X0L8K5</accession>
<dbReference type="GO" id="GO:0005739">
    <property type="term" value="C:mitochondrion"/>
    <property type="evidence" value="ECO:0007669"/>
    <property type="project" value="TreeGrafter"/>
</dbReference>
<keyword evidence="2" id="KW-1185">Reference proteome</keyword>
<organism evidence="1 2">
    <name type="scientific">Microbotryum saponariae</name>
    <dbReference type="NCBI Taxonomy" id="289078"/>
    <lineage>
        <taxon>Eukaryota</taxon>
        <taxon>Fungi</taxon>
        <taxon>Dikarya</taxon>
        <taxon>Basidiomycota</taxon>
        <taxon>Pucciniomycotina</taxon>
        <taxon>Microbotryomycetes</taxon>
        <taxon>Microbotryales</taxon>
        <taxon>Microbotryaceae</taxon>
        <taxon>Microbotryum</taxon>
    </lineage>
</organism>
<dbReference type="Proteomes" id="UP000249723">
    <property type="component" value="Unassembled WGS sequence"/>
</dbReference>
<dbReference type="PANTHER" id="PTHR21024">
    <property type="entry name" value="GROWTH HORMONE-INDUCIBLE SOLUBLE PROTEIN-RELATED"/>
    <property type="match status" value="1"/>
</dbReference>
<reference evidence="2" key="1">
    <citation type="submission" date="2016-10" db="EMBL/GenBank/DDBJ databases">
        <authorList>
            <person name="Jeantristanb JTB J.-T."/>
            <person name="Ricardo R."/>
        </authorList>
    </citation>
    <scope>NUCLEOTIDE SEQUENCE [LARGE SCALE GENOMIC DNA]</scope>
</reference>
<dbReference type="EMBL" id="FMWP01000061">
    <property type="protein sequence ID" value="SCZ95201.1"/>
    <property type="molecule type" value="Genomic_DNA"/>
</dbReference>
<dbReference type="STRING" id="289078.A0A2X0L8K5"/>
<dbReference type="OrthoDB" id="10258445at2759"/>